<dbReference type="EMBL" id="DS235459">
    <property type="protein sequence ID" value="EEB15908.1"/>
    <property type="molecule type" value="Genomic_DNA"/>
</dbReference>
<dbReference type="GO" id="GO:0003723">
    <property type="term" value="F:RNA binding"/>
    <property type="evidence" value="ECO:0007669"/>
    <property type="project" value="UniProtKB-KW"/>
</dbReference>
<evidence type="ECO:0000256" key="7">
    <source>
        <dbReference type="ARBA" id="ARBA00023042"/>
    </source>
</evidence>
<evidence type="ECO:0000256" key="10">
    <source>
        <dbReference type="PIRNR" id="PIRNR028762"/>
    </source>
</evidence>
<keyword evidence="6 10" id="KW-0694">RNA-binding</keyword>
<feature type="binding site" evidence="11">
    <location>
        <position position="191"/>
    </location>
    <ligand>
        <name>S-adenosyl-L-methionine</name>
        <dbReference type="ChEBI" id="CHEBI:59789"/>
    </ligand>
</feature>
<evidence type="ECO:0000256" key="2">
    <source>
        <dbReference type="ARBA" id="ARBA00022603"/>
    </source>
</evidence>
<evidence type="ECO:0000256" key="3">
    <source>
        <dbReference type="ARBA" id="ARBA00022664"/>
    </source>
</evidence>
<dbReference type="GeneID" id="8237708"/>
<evidence type="ECO:0000256" key="5">
    <source>
        <dbReference type="ARBA" id="ARBA00022691"/>
    </source>
</evidence>
<feature type="binding site" evidence="11">
    <location>
        <position position="80"/>
    </location>
    <ligand>
        <name>S-adenosyl-L-methionine</name>
        <dbReference type="ChEBI" id="CHEBI:59789"/>
    </ligand>
</feature>
<feature type="binding site" evidence="11">
    <location>
        <position position="129"/>
    </location>
    <ligand>
        <name>S-adenosyl-L-methionine</name>
        <dbReference type="ChEBI" id="CHEBI:59789"/>
    </ligand>
</feature>
<keyword evidence="2 10" id="KW-0489">Methyltransferase</keyword>
<dbReference type="CTD" id="8237708"/>
<dbReference type="VEuPathDB" id="VectorBase:PHUM395860"/>
<gene>
    <name evidence="15" type="primary">8237708</name>
    <name evidence="14" type="ORF">Phum_PHUM395860</name>
</gene>
<dbReference type="PANTHER" id="PTHR12189:SF2">
    <property type="entry name" value="MRNA CAP GUANINE-N7 METHYLTRANSFERASE"/>
    <property type="match status" value="1"/>
</dbReference>
<dbReference type="InterPro" id="IPR004971">
    <property type="entry name" value="mRNA_G-N7_MeTrfase_dom"/>
</dbReference>
<dbReference type="PANTHER" id="PTHR12189">
    <property type="entry name" value="MRNA GUANINE-7- METHYLTRANSFERASE"/>
    <property type="match status" value="1"/>
</dbReference>
<keyword evidence="5 10" id="KW-0949">S-adenosyl-L-methionine</keyword>
<evidence type="ECO:0000256" key="9">
    <source>
        <dbReference type="ARBA" id="ARBA00044712"/>
    </source>
</evidence>
<evidence type="ECO:0000313" key="14">
    <source>
        <dbReference type="EMBL" id="EEB15908.1"/>
    </source>
</evidence>
<dbReference type="InParanoid" id="E0VRA2"/>
<proteinExistence type="inferred from homology"/>
<feature type="domain" description="MRNA cap 0 methyltransferase" evidence="13">
    <location>
        <begin position="67"/>
        <end position="377"/>
    </location>
</feature>
<dbReference type="KEGG" id="phu:Phum_PHUM395860"/>
<dbReference type="GO" id="GO:0004482">
    <property type="term" value="F:mRNA 5'-cap (guanine-N7-)-methyltransferase activity"/>
    <property type="evidence" value="ECO:0007669"/>
    <property type="project" value="UniProtKB-EC"/>
</dbReference>
<comment type="similarity">
    <text evidence="10">Belongs to the class I-like SAM-binding methyltransferase superfamily. mRNA cap 0 methyltransferase family.</text>
</comment>
<accession>E0VRA2</accession>
<keyword evidence="8 10" id="KW-0539">Nucleus</keyword>
<keyword evidence="4 10" id="KW-0808">Transferase</keyword>
<reference evidence="15" key="3">
    <citation type="submission" date="2021-02" db="UniProtKB">
        <authorList>
            <consortium name="EnsemblMetazoa"/>
        </authorList>
    </citation>
    <scope>IDENTIFICATION</scope>
    <source>
        <strain evidence="15">USDA</strain>
    </source>
</reference>
<dbReference type="InterPro" id="IPR039753">
    <property type="entry name" value="RG7MT1"/>
</dbReference>
<reference evidence="14" key="2">
    <citation type="submission" date="2007-04" db="EMBL/GenBank/DDBJ databases">
        <title>The genome of the human body louse.</title>
        <authorList>
            <consortium name="The Human Body Louse Genome Consortium"/>
            <person name="Kirkness E."/>
            <person name="Walenz B."/>
            <person name="Hass B."/>
            <person name="Bruggner R."/>
            <person name="Strausberg R."/>
        </authorList>
    </citation>
    <scope>NUCLEOTIDE SEQUENCE</scope>
    <source>
        <strain evidence="14">USDA</strain>
    </source>
</reference>
<keyword evidence="16" id="KW-1185">Reference proteome</keyword>
<comment type="catalytic activity">
    <reaction evidence="9">
        <text>a 5'-end (5'-triphosphoguanosine)-ribonucleoside in mRNA + S-adenosyl-L-methionine = a 5'-end (N(7)-methyl 5'-triphosphoguanosine)-ribonucleoside in mRNA + S-adenosyl-L-homocysteine</text>
        <dbReference type="Rhea" id="RHEA:67008"/>
        <dbReference type="Rhea" id="RHEA-COMP:17166"/>
        <dbReference type="Rhea" id="RHEA-COMP:17167"/>
        <dbReference type="ChEBI" id="CHEBI:57856"/>
        <dbReference type="ChEBI" id="CHEBI:59789"/>
        <dbReference type="ChEBI" id="CHEBI:156461"/>
        <dbReference type="ChEBI" id="CHEBI:167617"/>
        <dbReference type="EC" id="2.1.1.56"/>
    </reaction>
</comment>
<dbReference type="PIRSF" id="PIRSF028762">
    <property type="entry name" value="ABD1"/>
    <property type="match status" value="1"/>
</dbReference>
<organism>
    <name type="scientific">Pediculus humanus subsp. corporis</name>
    <name type="common">Body louse</name>
    <dbReference type="NCBI Taxonomy" id="121224"/>
    <lineage>
        <taxon>Eukaryota</taxon>
        <taxon>Metazoa</taxon>
        <taxon>Ecdysozoa</taxon>
        <taxon>Arthropoda</taxon>
        <taxon>Hexapoda</taxon>
        <taxon>Insecta</taxon>
        <taxon>Pterygota</taxon>
        <taxon>Neoptera</taxon>
        <taxon>Paraneoptera</taxon>
        <taxon>Psocodea</taxon>
        <taxon>Troctomorpha</taxon>
        <taxon>Phthiraptera</taxon>
        <taxon>Anoplura</taxon>
        <taxon>Pediculidae</taxon>
        <taxon>Pediculus</taxon>
    </lineage>
</organism>
<dbReference type="Gene3D" id="3.40.50.150">
    <property type="entry name" value="Vaccinia Virus protein VP39"/>
    <property type="match status" value="1"/>
</dbReference>
<reference evidence="14" key="1">
    <citation type="submission" date="2007-04" db="EMBL/GenBank/DDBJ databases">
        <title>Annotation of Pediculus humanus corporis strain USDA.</title>
        <authorList>
            <person name="Kirkness E."/>
            <person name="Hannick L."/>
            <person name="Hass B."/>
            <person name="Bruggner R."/>
            <person name="Lawson D."/>
            <person name="Bidwell S."/>
            <person name="Joardar V."/>
            <person name="Caler E."/>
            <person name="Walenz B."/>
            <person name="Inman J."/>
            <person name="Schobel S."/>
            <person name="Galinsky K."/>
            <person name="Amedeo P."/>
            <person name="Strausberg R."/>
        </authorList>
    </citation>
    <scope>NUCLEOTIDE SEQUENCE</scope>
    <source>
        <strain evidence="14">USDA</strain>
    </source>
</reference>
<dbReference type="EC" id="2.1.1.56" evidence="10"/>
<protein>
    <recommendedName>
        <fullName evidence="10">mRNA cap guanine-N(7) methyltransferase</fullName>
        <ecNumber evidence="10">2.1.1.56</ecNumber>
    </recommendedName>
    <alternativeName>
        <fullName evidence="10">mRNA (guanine-N(7))-methyltransferase</fullName>
    </alternativeName>
    <alternativeName>
        <fullName evidence="10">mRNA cap methyltransferase</fullName>
    </alternativeName>
</protein>
<dbReference type="GO" id="GO:0005634">
    <property type="term" value="C:nucleus"/>
    <property type="evidence" value="ECO:0007669"/>
    <property type="project" value="UniProtKB-SubCell"/>
</dbReference>
<feature type="binding site" evidence="11">
    <location>
        <position position="186"/>
    </location>
    <ligand>
        <name>S-adenosyl-L-methionine</name>
        <dbReference type="ChEBI" id="CHEBI:59789"/>
    </ligand>
</feature>
<dbReference type="InterPro" id="IPR029063">
    <property type="entry name" value="SAM-dependent_MTases_sf"/>
</dbReference>
<keyword evidence="7 10" id="KW-0506">mRNA capping</keyword>
<comment type="subcellular location">
    <subcellularLocation>
        <location evidence="1 10">Nucleus</location>
    </subcellularLocation>
</comment>
<evidence type="ECO:0000259" key="13">
    <source>
        <dbReference type="PROSITE" id="PS51562"/>
    </source>
</evidence>
<evidence type="ECO:0000256" key="1">
    <source>
        <dbReference type="ARBA" id="ARBA00004123"/>
    </source>
</evidence>
<feature type="compositionally biased region" description="Basic and acidic residues" evidence="12">
    <location>
        <begin position="7"/>
        <end position="36"/>
    </location>
</feature>
<feature type="region of interest" description="Disordered" evidence="12">
    <location>
        <begin position="1"/>
        <end position="37"/>
    </location>
</feature>
<evidence type="ECO:0000256" key="12">
    <source>
        <dbReference type="SAM" id="MobiDB-lite"/>
    </source>
</evidence>
<evidence type="ECO:0000313" key="16">
    <source>
        <dbReference type="Proteomes" id="UP000009046"/>
    </source>
</evidence>
<dbReference type="PROSITE" id="PS51562">
    <property type="entry name" value="RNA_CAP0_MT"/>
    <property type="match status" value="1"/>
</dbReference>
<dbReference type="AlphaFoldDB" id="E0VRA2"/>
<dbReference type="STRING" id="121224.E0VRA2"/>
<name>E0VRA2_PEDHC</name>
<dbReference type="CDD" id="cd02440">
    <property type="entry name" value="AdoMet_MTases"/>
    <property type="match status" value="1"/>
</dbReference>
<dbReference type="RefSeq" id="XP_002428646.1">
    <property type="nucleotide sequence ID" value="XM_002428601.1"/>
</dbReference>
<evidence type="ECO:0000256" key="8">
    <source>
        <dbReference type="ARBA" id="ARBA00023242"/>
    </source>
</evidence>
<feature type="binding site" evidence="11">
    <location>
        <position position="163"/>
    </location>
    <ligand>
        <name>S-adenosyl-L-methionine</name>
        <dbReference type="ChEBI" id="CHEBI:59789"/>
    </ligand>
</feature>
<feature type="binding site" evidence="11">
    <location>
        <position position="107"/>
    </location>
    <ligand>
        <name>S-adenosyl-L-methionine</name>
        <dbReference type="ChEBI" id="CHEBI:59789"/>
    </ligand>
</feature>
<evidence type="ECO:0000256" key="4">
    <source>
        <dbReference type="ARBA" id="ARBA00022679"/>
    </source>
</evidence>
<dbReference type="HOGENOM" id="CLU_020346_0_0_1"/>
<dbReference type="SUPFAM" id="SSF53335">
    <property type="entry name" value="S-adenosyl-L-methionine-dependent methyltransferases"/>
    <property type="match status" value="1"/>
</dbReference>
<dbReference type="Proteomes" id="UP000009046">
    <property type="component" value="Unassembled WGS sequence"/>
</dbReference>
<dbReference type="OrthoDB" id="10248867at2759"/>
<keyword evidence="3 10" id="KW-0507">mRNA processing</keyword>
<dbReference type="EMBL" id="AAZO01004637">
    <property type="status" value="NOT_ANNOTATED_CDS"/>
    <property type="molecule type" value="Genomic_DNA"/>
</dbReference>
<evidence type="ECO:0000313" key="15">
    <source>
        <dbReference type="EnsemblMetazoa" id="PHUM395860-PA"/>
    </source>
</evidence>
<dbReference type="OMA" id="HYCFESM"/>
<dbReference type="Pfam" id="PF03291">
    <property type="entry name" value="mRNA_G-N7_MeTrfase"/>
    <property type="match status" value="1"/>
</dbReference>
<dbReference type="eggNOG" id="KOG1975">
    <property type="taxonomic scope" value="Eukaryota"/>
</dbReference>
<sequence length="381" mass="43870">MLKNKKLKSESENEHPHEFSEKNKGEKINDDIKESDESTVNQGRFSLIVASHYNALENVDTEGRNNCKIFHLRNFNNWVKTIIMNHAVTDLLKLNEYNRNLTVLDMCCGRGGDIIKWLKLNVRHLVCTDIAETSVQYCKERFMDISAKFNKTNSVKFEIFPADCTRVRLREKYEDPSIKFDVVSCQFSFHYCFESLPQAECMLMNASECLKPNGLFIGTLPNANEIVKRLRNAKSNCLKNRAFSLEMCSPEPYSLFGATYNFYLADVVNCPEFLVHFPAFVKLASKFGLKLISKKRFDEVYEENKNTGLGRALLRRMKALETFRPEEGKDESIDMLSEYSHASIRGVNAGQDNKIGTLSKSEWEVITLYQTFIFQKISEPS</sequence>
<dbReference type="FunCoup" id="E0VRA2">
    <property type="interactions" value="1974"/>
</dbReference>
<evidence type="ECO:0000256" key="11">
    <source>
        <dbReference type="PIRSR" id="PIRSR028762-1"/>
    </source>
</evidence>
<evidence type="ECO:0000256" key="6">
    <source>
        <dbReference type="ARBA" id="ARBA00022884"/>
    </source>
</evidence>
<dbReference type="InterPro" id="IPR016899">
    <property type="entry name" value="mRNA_G-N7_MeTrfase_euk"/>
</dbReference>
<dbReference type="EnsemblMetazoa" id="PHUM395860-RA">
    <property type="protein sequence ID" value="PHUM395860-PA"/>
    <property type="gene ID" value="PHUM395860"/>
</dbReference>